<reference evidence="1" key="1">
    <citation type="journal article" date="2021" name="Environ. Microbiol.">
        <title>Gene family expansions and transcriptome signatures uncover fungal adaptations to wood decay.</title>
        <authorList>
            <person name="Hage H."/>
            <person name="Miyauchi S."/>
            <person name="Viragh M."/>
            <person name="Drula E."/>
            <person name="Min B."/>
            <person name="Chaduli D."/>
            <person name="Navarro D."/>
            <person name="Favel A."/>
            <person name="Norest M."/>
            <person name="Lesage-Meessen L."/>
            <person name="Balint B."/>
            <person name="Merenyi Z."/>
            <person name="de Eugenio L."/>
            <person name="Morin E."/>
            <person name="Martinez A.T."/>
            <person name="Baldrian P."/>
            <person name="Stursova M."/>
            <person name="Martinez M.J."/>
            <person name="Novotny C."/>
            <person name="Magnuson J.K."/>
            <person name="Spatafora J.W."/>
            <person name="Maurice S."/>
            <person name="Pangilinan J."/>
            <person name="Andreopoulos W."/>
            <person name="LaButti K."/>
            <person name="Hundley H."/>
            <person name="Na H."/>
            <person name="Kuo A."/>
            <person name="Barry K."/>
            <person name="Lipzen A."/>
            <person name="Henrissat B."/>
            <person name="Riley R."/>
            <person name="Ahrendt S."/>
            <person name="Nagy L.G."/>
            <person name="Grigoriev I.V."/>
            <person name="Martin F."/>
            <person name="Rosso M.N."/>
        </authorList>
    </citation>
    <scope>NUCLEOTIDE SEQUENCE</scope>
    <source>
        <strain evidence="1">CBS 384.51</strain>
    </source>
</reference>
<accession>A0ACB8UDA2</accession>
<protein>
    <submittedName>
        <fullName evidence="1">Uncharacterized protein</fullName>
    </submittedName>
</protein>
<dbReference type="EMBL" id="MU274904">
    <property type="protein sequence ID" value="KAI0092224.1"/>
    <property type="molecule type" value="Genomic_DNA"/>
</dbReference>
<proteinExistence type="predicted"/>
<gene>
    <name evidence="1" type="ORF">BDY19DRAFT_587736</name>
</gene>
<organism evidence="1 2">
    <name type="scientific">Irpex rosettiformis</name>
    <dbReference type="NCBI Taxonomy" id="378272"/>
    <lineage>
        <taxon>Eukaryota</taxon>
        <taxon>Fungi</taxon>
        <taxon>Dikarya</taxon>
        <taxon>Basidiomycota</taxon>
        <taxon>Agaricomycotina</taxon>
        <taxon>Agaricomycetes</taxon>
        <taxon>Polyporales</taxon>
        <taxon>Irpicaceae</taxon>
        <taxon>Irpex</taxon>
    </lineage>
</organism>
<name>A0ACB8UDA2_9APHY</name>
<evidence type="ECO:0000313" key="1">
    <source>
        <dbReference type="EMBL" id="KAI0092224.1"/>
    </source>
</evidence>
<sequence>MAPPLRLGFFCCDMLAPLSCLPLSITAEMSPDPRSVSSHIYDVYRSHYPVALQHQPAHQVSWNLPAPSAGKKLKYHSNPPSHLGNTQPTSRYACITRTLLWEKKVWYGDHASYNGHPASIPGK</sequence>
<dbReference type="Proteomes" id="UP001055072">
    <property type="component" value="Unassembled WGS sequence"/>
</dbReference>
<evidence type="ECO:0000313" key="2">
    <source>
        <dbReference type="Proteomes" id="UP001055072"/>
    </source>
</evidence>
<comment type="caution">
    <text evidence="1">The sequence shown here is derived from an EMBL/GenBank/DDBJ whole genome shotgun (WGS) entry which is preliminary data.</text>
</comment>
<keyword evidence="2" id="KW-1185">Reference proteome</keyword>